<evidence type="ECO:0000256" key="4">
    <source>
        <dbReference type="ARBA" id="ARBA00022963"/>
    </source>
</evidence>
<keyword evidence="2 9" id="KW-0732">Signal</keyword>
<gene>
    <name evidence="11" type="ORF">NDES1114_LOCUS23208</name>
</gene>
<evidence type="ECO:0000256" key="3">
    <source>
        <dbReference type="ARBA" id="ARBA00022801"/>
    </source>
</evidence>
<feature type="domain" description="AB hydrolase-1" evidence="10">
    <location>
        <begin position="78"/>
        <end position="388"/>
    </location>
</feature>
<organism evidence="11">
    <name type="scientific">Neobodo designis</name>
    <name type="common">Flagellated protozoan</name>
    <name type="synonym">Bodo designis</name>
    <dbReference type="NCBI Taxonomy" id="312471"/>
    <lineage>
        <taxon>Eukaryota</taxon>
        <taxon>Discoba</taxon>
        <taxon>Euglenozoa</taxon>
        <taxon>Kinetoplastea</taxon>
        <taxon>Metakinetoplastina</taxon>
        <taxon>Neobodonida</taxon>
        <taxon>Neobodo</taxon>
    </lineage>
</organism>
<protein>
    <recommendedName>
        <fullName evidence="7">Lipase</fullName>
    </recommendedName>
</protein>
<dbReference type="InterPro" id="IPR025483">
    <property type="entry name" value="Lipase_euk"/>
</dbReference>
<dbReference type="PIRSF" id="PIRSF000862">
    <property type="entry name" value="Steryl_ester_lip"/>
    <property type="match status" value="1"/>
</dbReference>
<feature type="chain" id="PRO_5031169098" description="Lipase" evidence="9">
    <location>
        <begin position="24"/>
        <end position="411"/>
    </location>
</feature>
<proteinExistence type="inferred from homology"/>
<dbReference type="GO" id="GO:0016042">
    <property type="term" value="P:lipid catabolic process"/>
    <property type="evidence" value="ECO:0007669"/>
    <property type="project" value="UniProtKB-KW"/>
</dbReference>
<evidence type="ECO:0000313" key="11">
    <source>
        <dbReference type="EMBL" id="CAD9132408.1"/>
    </source>
</evidence>
<feature type="active site" description="Charge relay system" evidence="8">
    <location>
        <position position="383"/>
    </location>
</feature>
<dbReference type="InterPro" id="IPR029058">
    <property type="entry name" value="AB_hydrolase_fold"/>
</dbReference>
<name>A0A7S1QCE9_NEODS</name>
<accession>A0A7S1QCE9</accession>
<keyword evidence="4 7" id="KW-0442">Lipid degradation</keyword>
<dbReference type="Pfam" id="PF00561">
    <property type="entry name" value="Abhydrolase_1"/>
    <property type="match status" value="1"/>
</dbReference>
<evidence type="ECO:0000256" key="8">
    <source>
        <dbReference type="PIRSR" id="PIRSR000862-1"/>
    </source>
</evidence>
<feature type="active site" description="Charge relay system" evidence="8">
    <location>
        <position position="352"/>
    </location>
</feature>
<dbReference type="SUPFAM" id="SSF53474">
    <property type="entry name" value="alpha/beta-Hydrolases"/>
    <property type="match status" value="1"/>
</dbReference>
<evidence type="ECO:0000256" key="6">
    <source>
        <dbReference type="ARBA" id="ARBA00023180"/>
    </source>
</evidence>
<dbReference type="AlphaFoldDB" id="A0A7S1QCE9"/>
<evidence type="ECO:0000256" key="5">
    <source>
        <dbReference type="ARBA" id="ARBA00023098"/>
    </source>
</evidence>
<dbReference type="EMBL" id="HBGF01034635">
    <property type="protein sequence ID" value="CAD9132408.1"/>
    <property type="molecule type" value="Transcribed_RNA"/>
</dbReference>
<comment type="similarity">
    <text evidence="1 7">Belongs to the AB hydrolase superfamily. Lipase family.</text>
</comment>
<feature type="active site" description="Nucleophile" evidence="8">
    <location>
        <position position="181"/>
    </location>
</feature>
<keyword evidence="3 7" id="KW-0378">Hydrolase</keyword>
<evidence type="ECO:0000256" key="1">
    <source>
        <dbReference type="ARBA" id="ARBA00010701"/>
    </source>
</evidence>
<reference evidence="11" key="1">
    <citation type="submission" date="2021-01" db="EMBL/GenBank/DDBJ databases">
        <authorList>
            <person name="Corre E."/>
            <person name="Pelletier E."/>
            <person name="Niang G."/>
            <person name="Scheremetjew M."/>
            <person name="Finn R."/>
            <person name="Kale V."/>
            <person name="Holt S."/>
            <person name="Cochrane G."/>
            <person name="Meng A."/>
            <person name="Brown T."/>
            <person name="Cohen L."/>
        </authorList>
    </citation>
    <scope>NUCLEOTIDE SEQUENCE</scope>
    <source>
        <strain evidence="11">CCAP 1951/1</strain>
    </source>
</reference>
<feature type="signal peptide" evidence="9">
    <location>
        <begin position="1"/>
        <end position="23"/>
    </location>
</feature>
<keyword evidence="6" id="KW-0325">Glycoprotein</keyword>
<dbReference type="GO" id="GO:0016788">
    <property type="term" value="F:hydrolase activity, acting on ester bonds"/>
    <property type="evidence" value="ECO:0007669"/>
    <property type="project" value="InterPro"/>
</dbReference>
<dbReference type="FunFam" id="3.40.50.1820:FF:000057">
    <property type="entry name" value="Lipase"/>
    <property type="match status" value="1"/>
</dbReference>
<keyword evidence="5" id="KW-0443">Lipid metabolism</keyword>
<sequence>MRVHAAAAAAVMVLALTAALTQGALLRRQPPSLSTDFYDICDQVRLLGAPCEHHTITTADGFELLAIRIPSTAPTTSYPVVLQHGLVDSAVTWVANAHAYQNLGTMLHADNSGRTYDVWMPNSRGNHYSMANKNYPTEDSRDTAYWQSIDMDLMAKYDLPAVIDYVLNATGRTTLTWVGHSQGTWQAFSAFSTVHPSYADKVDLFVALAPVAYVGHSTSLLLRIIADLDAGQIIEFLGFKEFLVNDWLLRQISKVCPDVGHLCQDALDLVFGHGNPANRNDTQYAQILRYDPGGTSVNNMLHWVQELKRDTYAMHDYGRATNEQKYHQATAPSYHLSQMTKPPTALFAGTSDALADPQDVEVLVSQVPPAAIVNATYVDGYNHMDFVWGLDAHTRVYPKIMQLIAQYKRGV</sequence>
<evidence type="ECO:0000256" key="9">
    <source>
        <dbReference type="SAM" id="SignalP"/>
    </source>
</evidence>
<evidence type="ECO:0000256" key="2">
    <source>
        <dbReference type="ARBA" id="ARBA00022729"/>
    </source>
</evidence>
<dbReference type="Gene3D" id="3.40.50.1820">
    <property type="entry name" value="alpha/beta hydrolase"/>
    <property type="match status" value="1"/>
</dbReference>
<dbReference type="PANTHER" id="PTHR11005">
    <property type="entry name" value="LYSOSOMAL ACID LIPASE-RELATED"/>
    <property type="match status" value="1"/>
</dbReference>
<dbReference type="InterPro" id="IPR000073">
    <property type="entry name" value="AB_hydrolase_1"/>
</dbReference>
<evidence type="ECO:0000256" key="7">
    <source>
        <dbReference type="PIRNR" id="PIRNR000862"/>
    </source>
</evidence>
<evidence type="ECO:0000259" key="10">
    <source>
        <dbReference type="Pfam" id="PF00561"/>
    </source>
</evidence>